<reference evidence="1" key="1">
    <citation type="submission" date="2016-10" db="EMBL/GenBank/DDBJ databases">
        <title>Sequence of Gallionella enrichment culture.</title>
        <authorList>
            <person name="Poehlein A."/>
            <person name="Muehling M."/>
            <person name="Daniel R."/>
        </authorList>
    </citation>
    <scope>NUCLEOTIDE SEQUENCE</scope>
</reference>
<dbReference type="AlphaFoldDB" id="A0A1J5PLV1"/>
<protein>
    <submittedName>
        <fullName evidence="1">Uncharacterized protein</fullName>
    </submittedName>
</protein>
<comment type="caution">
    <text evidence="1">The sequence shown here is derived from an EMBL/GenBank/DDBJ whole genome shotgun (WGS) entry which is preliminary data.</text>
</comment>
<accession>A0A1J5PLV1</accession>
<evidence type="ECO:0000313" key="1">
    <source>
        <dbReference type="EMBL" id="OIQ66283.1"/>
    </source>
</evidence>
<proteinExistence type="predicted"/>
<sequence>MELGAIERIVHHLALLEQLAVPQIDELLAEMRPHLVAEHVGEVAQQRFLVGRAEQFERPAVDIEHADFTHAARDEFLVHIGEDAEVLHAAGAHVIDEPFHAAEILHPQRDR</sequence>
<gene>
    <name evidence="1" type="ORF">GALL_521490</name>
</gene>
<name>A0A1J5PLV1_9ZZZZ</name>
<dbReference type="EMBL" id="MLJW01006713">
    <property type="protein sequence ID" value="OIQ66283.1"/>
    <property type="molecule type" value="Genomic_DNA"/>
</dbReference>
<organism evidence="1">
    <name type="scientific">mine drainage metagenome</name>
    <dbReference type="NCBI Taxonomy" id="410659"/>
    <lineage>
        <taxon>unclassified sequences</taxon>
        <taxon>metagenomes</taxon>
        <taxon>ecological metagenomes</taxon>
    </lineage>
</organism>